<accession>A0A101PQW9</accession>
<comment type="caution">
    <text evidence="1">The sequence shown here is derived from an EMBL/GenBank/DDBJ whole genome shotgun (WGS) entry which is preliminary data.</text>
</comment>
<name>A0A101PQW9_STRCK</name>
<dbReference type="InterPro" id="IPR036689">
    <property type="entry name" value="ESAT-6-like_sf"/>
</dbReference>
<protein>
    <submittedName>
        <fullName evidence="1">Uncharacterized protein</fullName>
    </submittedName>
</protein>
<dbReference type="Gene3D" id="1.10.287.1060">
    <property type="entry name" value="ESAT-6-like"/>
    <property type="match status" value="1"/>
</dbReference>
<dbReference type="AlphaFoldDB" id="A0A101PQW9"/>
<dbReference type="SUPFAM" id="SSF140453">
    <property type="entry name" value="EsxAB dimer-like"/>
    <property type="match status" value="1"/>
</dbReference>
<reference evidence="1 2" key="1">
    <citation type="submission" date="2015-10" db="EMBL/GenBank/DDBJ databases">
        <title>Draft genome sequence of Streptomyces corchorusii DSM 40340, type strain for the species Streptomyces corchorusii.</title>
        <authorList>
            <person name="Ruckert C."/>
            <person name="Winkler A."/>
            <person name="Kalinowski J."/>
            <person name="Kampfer P."/>
            <person name="Glaeser S."/>
        </authorList>
    </citation>
    <scope>NUCLEOTIDE SEQUENCE [LARGE SCALE GENOMIC DNA]</scope>
    <source>
        <strain evidence="1 2">DSM 40340</strain>
    </source>
</reference>
<sequence>MDSSNQKSTKEAYIKSIGFLEQARKGLQSTQDVVRSHRESLATHYQGRDGVAFGQVIDTWLEEVDRIMNTCIAMENTLGESMQRDEHVQESNFQAVVSSGGGLTGFGQGVTNVAPSASSTADSTYGALVP</sequence>
<gene>
    <name evidence="1" type="ORF">AQJ11_41380</name>
</gene>
<dbReference type="RefSeq" id="WP_059266870.1">
    <property type="nucleotide sequence ID" value="NZ_KQ948376.1"/>
</dbReference>
<evidence type="ECO:0000313" key="2">
    <source>
        <dbReference type="Proteomes" id="UP000053398"/>
    </source>
</evidence>
<proteinExistence type="predicted"/>
<dbReference type="EMBL" id="LMWP01000064">
    <property type="protein sequence ID" value="KUN16043.1"/>
    <property type="molecule type" value="Genomic_DNA"/>
</dbReference>
<evidence type="ECO:0000313" key="1">
    <source>
        <dbReference type="EMBL" id="KUN16043.1"/>
    </source>
</evidence>
<organism evidence="1 2">
    <name type="scientific">Streptomyces corchorusii</name>
    <name type="common">Streptomyces chibaensis</name>
    <dbReference type="NCBI Taxonomy" id="1903"/>
    <lineage>
        <taxon>Bacteria</taxon>
        <taxon>Bacillati</taxon>
        <taxon>Actinomycetota</taxon>
        <taxon>Actinomycetes</taxon>
        <taxon>Kitasatosporales</taxon>
        <taxon>Streptomycetaceae</taxon>
        <taxon>Streptomyces</taxon>
    </lineage>
</organism>
<keyword evidence="2" id="KW-1185">Reference proteome</keyword>
<dbReference type="Proteomes" id="UP000053398">
    <property type="component" value="Unassembled WGS sequence"/>
</dbReference>